<dbReference type="PANTHER" id="PTHR38778:SF1">
    <property type="entry name" value="CYTOPLASMIC PROTEIN"/>
    <property type="match status" value="1"/>
</dbReference>
<proteinExistence type="predicted"/>
<dbReference type="STRING" id="1796497.GCE9029_04294"/>
<sequence>MSSQRSKRLRKKLYLDEFAVFGFVIGLKLNTESDEELDAFIESLADFAESRHLLVGGGGMSDIELVIGSALRYGSATEQDRKSIQEWIEERNEVELLDLGPLVDLHQLEFVD</sequence>
<evidence type="ECO:0000313" key="2">
    <source>
        <dbReference type="Proteomes" id="UP000071641"/>
    </source>
</evidence>
<dbReference type="AlphaFoldDB" id="A0A128FBR4"/>
<keyword evidence="2" id="KW-1185">Reference proteome</keyword>
<dbReference type="EMBL" id="FIZX01000004">
    <property type="protein sequence ID" value="CZF84247.1"/>
    <property type="molecule type" value="Genomic_DNA"/>
</dbReference>
<accession>A0A128FBR4</accession>
<evidence type="ECO:0000313" key="1">
    <source>
        <dbReference type="EMBL" id="CZF84247.1"/>
    </source>
</evidence>
<reference evidence="2" key="1">
    <citation type="submission" date="2016-02" db="EMBL/GenBank/DDBJ databases">
        <authorList>
            <person name="Rodrigo-Torres Lidia"/>
            <person name="Arahal R.David."/>
        </authorList>
    </citation>
    <scope>NUCLEOTIDE SEQUENCE [LARGE SCALE GENOMIC DNA]</scope>
    <source>
        <strain evidence="2">CECT 9029</strain>
    </source>
</reference>
<gene>
    <name evidence="1" type="ORF">GCE9029_04294</name>
</gene>
<dbReference type="Pfam" id="PF04320">
    <property type="entry name" value="YggL_50S_bp"/>
    <property type="match status" value="1"/>
</dbReference>
<dbReference type="GO" id="GO:0005829">
    <property type="term" value="C:cytosol"/>
    <property type="evidence" value="ECO:0007669"/>
    <property type="project" value="TreeGrafter"/>
</dbReference>
<protein>
    <recommendedName>
        <fullName evidence="3">DUF469 domain-containing protein</fullName>
    </recommendedName>
</protein>
<dbReference type="Proteomes" id="UP000071641">
    <property type="component" value="Unassembled WGS sequence"/>
</dbReference>
<evidence type="ECO:0008006" key="3">
    <source>
        <dbReference type="Google" id="ProtNLM"/>
    </source>
</evidence>
<name>A0A128FBR4_9GAMM</name>
<dbReference type="InterPro" id="IPR007416">
    <property type="entry name" value="YggL_50S_bp"/>
</dbReference>
<dbReference type="OrthoDB" id="5768758at2"/>
<dbReference type="PANTHER" id="PTHR38778">
    <property type="entry name" value="CYTOPLASMIC PROTEIN-RELATED"/>
    <property type="match status" value="1"/>
</dbReference>
<organism evidence="1 2">
    <name type="scientific">Grimontia celer</name>
    <dbReference type="NCBI Taxonomy" id="1796497"/>
    <lineage>
        <taxon>Bacteria</taxon>
        <taxon>Pseudomonadati</taxon>
        <taxon>Pseudomonadota</taxon>
        <taxon>Gammaproteobacteria</taxon>
        <taxon>Vibrionales</taxon>
        <taxon>Vibrionaceae</taxon>
        <taxon>Grimontia</taxon>
    </lineage>
</organism>
<dbReference type="RefSeq" id="WP_062666712.1">
    <property type="nucleotide sequence ID" value="NZ_FIZX01000004.1"/>
</dbReference>